<dbReference type="EMBL" id="QKRW01000075">
    <property type="protein sequence ID" value="RAL58604.1"/>
    <property type="molecule type" value="Genomic_DNA"/>
</dbReference>
<dbReference type="Proteomes" id="UP000249056">
    <property type="component" value="Unassembled WGS sequence"/>
</dbReference>
<keyword evidence="3" id="KW-1185">Reference proteome</keyword>
<evidence type="ECO:0000256" key="1">
    <source>
        <dbReference type="SAM" id="MobiDB-lite"/>
    </source>
</evidence>
<sequence>MSSFSRRLRPPSYVGRVERSIRGYLKDRPPDEVYATILTVGGLRDKRRGFGKQRDTMLEEQLLINAARRNMSDGRTIWHTSLSAGPPMRPLGREELKLLVENLPDLHDIWAKTAEATILERGIVDRPERIKKNSLVLLDLIKEDGRDEMEGWESGRTGVDAAADGSEVIDAGAVSD</sequence>
<evidence type="ECO:0000313" key="3">
    <source>
        <dbReference type="Proteomes" id="UP000249056"/>
    </source>
</evidence>
<dbReference type="OrthoDB" id="5396937at2759"/>
<protein>
    <submittedName>
        <fullName evidence="2">Uncharacterized protein</fullName>
    </submittedName>
</protein>
<feature type="region of interest" description="Disordered" evidence="1">
    <location>
        <begin position="149"/>
        <end position="176"/>
    </location>
</feature>
<gene>
    <name evidence="2" type="ORF">DID88_003964</name>
</gene>
<reference evidence="2 3" key="1">
    <citation type="submission" date="2018-06" db="EMBL/GenBank/DDBJ databases">
        <title>Genome Sequence of the Brown Rot Fungal Pathogen Monilinia fructigena.</title>
        <authorList>
            <person name="Landi L."/>
            <person name="De Miccolis Angelini R.M."/>
            <person name="Pollastro S."/>
            <person name="Abate D."/>
            <person name="Faretra F."/>
            <person name="Romanazzi G."/>
        </authorList>
    </citation>
    <scope>NUCLEOTIDE SEQUENCE [LARGE SCALE GENOMIC DNA]</scope>
    <source>
        <strain evidence="2 3">Mfrg269</strain>
    </source>
</reference>
<name>A0A395IFB2_9HELO</name>
<dbReference type="AlphaFoldDB" id="A0A395IFB2"/>
<comment type="caution">
    <text evidence="2">The sequence shown here is derived from an EMBL/GenBank/DDBJ whole genome shotgun (WGS) entry which is preliminary data.</text>
</comment>
<accession>A0A395IFB2</accession>
<organism evidence="2 3">
    <name type="scientific">Monilinia fructigena</name>
    <dbReference type="NCBI Taxonomy" id="38457"/>
    <lineage>
        <taxon>Eukaryota</taxon>
        <taxon>Fungi</taxon>
        <taxon>Dikarya</taxon>
        <taxon>Ascomycota</taxon>
        <taxon>Pezizomycotina</taxon>
        <taxon>Leotiomycetes</taxon>
        <taxon>Helotiales</taxon>
        <taxon>Sclerotiniaceae</taxon>
        <taxon>Monilinia</taxon>
    </lineage>
</organism>
<proteinExistence type="predicted"/>
<evidence type="ECO:0000313" key="2">
    <source>
        <dbReference type="EMBL" id="RAL58604.1"/>
    </source>
</evidence>